<accession>A0A843XPP6</accession>
<protein>
    <submittedName>
        <fullName evidence="2">Uncharacterized protein</fullName>
    </submittedName>
</protein>
<reference evidence="2" key="1">
    <citation type="submission" date="2017-07" db="EMBL/GenBank/DDBJ databases">
        <title>Taro Niue Genome Assembly and Annotation.</title>
        <authorList>
            <person name="Atibalentja N."/>
            <person name="Keating K."/>
            <person name="Fields C.J."/>
        </authorList>
    </citation>
    <scope>NUCLEOTIDE SEQUENCE</scope>
    <source>
        <strain evidence="2">Niue_2</strain>
        <tissue evidence="2">Leaf</tissue>
    </source>
</reference>
<feature type="region of interest" description="Disordered" evidence="1">
    <location>
        <begin position="153"/>
        <end position="172"/>
    </location>
</feature>
<sequence length="297" mass="32872">MVWQPYLEEGDEGQPQLVQARPYFGRPGRSFRGLHDTTDWHVRAQEQINNWEHRGKAFKSAATTDDAYLQAYALKYGGKVYKSARHQRKELDRVRSAAAGGASSSRGEESHQRELTDQLVAVVLRAEEAERDLVDRVRELRTATDRALELQGQMDSVQSERGRLQGEMETVRGERDQLRIRAKAAEARAEEATRELEALRLHGPSGGQKEIARLRSELQIQQGIARGRSRSRSGASASRHTGASVGQYLAGSSSRRRNEEEERCRRGKASAQSAGGGGGMLPPPDRQEGLGESGGSQ</sequence>
<dbReference type="AlphaFoldDB" id="A0A843XPP6"/>
<feature type="compositionally biased region" description="Low complexity" evidence="1">
    <location>
        <begin position="96"/>
        <end position="105"/>
    </location>
</feature>
<keyword evidence="3" id="KW-1185">Reference proteome</keyword>
<feature type="region of interest" description="Disordered" evidence="1">
    <location>
        <begin position="223"/>
        <end position="297"/>
    </location>
</feature>
<evidence type="ECO:0000256" key="1">
    <source>
        <dbReference type="SAM" id="MobiDB-lite"/>
    </source>
</evidence>
<feature type="region of interest" description="Disordered" evidence="1">
    <location>
        <begin position="91"/>
        <end position="114"/>
    </location>
</feature>
<gene>
    <name evidence="2" type="ORF">Taro_054819</name>
</gene>
<evidence type="ECO:0000313" key="3">
    <source>
        <dbReference type="Proteomes" id="UP000652761"/>
    </source>
</evidence>
<feature type="compositionally biased region" description="Basic and acidic residues" evidence="1">
    <location>
        <begin position="158"/>
        <end position="172"/>
    </location>
</feature>
<dbReference type="EMBL" id="NMUH01011569">
    <property type="protein sequence ID" value="MQM21774.1"/>
    <property type="molecule type" value="Genomic_DNA"/>
</dbReference>
<comment type="caution">
    <text evidence="2">The sequence shown here is derived from an EMBL/GenBank/DDBJ whole genome shotgun (WGS) entry which is preliminary data.</text>
</comment>
<name>A0A843XPP6_COLES</name>
<dbReference type="Proteomes" id="UP000652761">
    <property type="component" value="Unassembled WGS sequence"/>
</dbReference>
<proteinExistence type="predicted"/>
<organism evidence="2 3">
    <name type="scientific">Colocasia esculenta</name>
    <name type="common">Wild taro</name>
    <name type="synonym">Arum esculentum</name>
    <dbReference type="NCBI Taxonomy" id="4460"/>
    <lineage>
        <taxon>Eukaryota</taxon>
        <taxon>Viridiplantae</taxon>
        <taxon>Streptophyta</taxon>
        <taxon>Embryophyta</taxon>
        <taxon>Tracheophyta</taxon>
        <taxon>Spermatophyta</taxon>
        <taxon>Magnoliopsida</taxon>
        <taxon>Liliopsida</taxon>
        <taxon>Araceae</taxon>
        <taxon>Aroideae</taxon>
        <taxon>Colocasieae</taxon>
        <taxon>Colocasia</taxon>
    </lineage>
</organism>
<evidence type="ECO:0000313" key="2">
    <source>
        <dbReference type="EMBL" id="MQM21774.1"/>
    </source>
</evidence>